<proteinExistence type="predicted"/>
<comment type="caution">
    <text evidence="1">The sequence shown here is derived from an EMBL/GenBank/DDBJ whole genome shotgun (WGS) entry which is preliminary data.</text>
</comment>
<gene>
    <name evidence="1" type="ORF">RRG08_009658</name>
</gene>
<evidence type="ECO:0000313" key="2">
    <source>
        <dbReference type="Proteomes" id="UP001283361"/>
    </source>
</evidence>
<reference evidence="1" key="1">
    <citation type="journal article" date="2023" name="G3 (Bethesda)">
        <title>A reference genome for the long-term kleptoplast-retaining sea slug Elysia crispata morphotype clarki.</title>
        <authorList>
            <person name="Eastman K.E."/>
            <person name="Pendleton A.L."/>
            <person name="Shaikh M.A."/>
            <person name="Suttiyut T."/>
            <person name="Ogas R."/>
            <person name="Tomko P."/>
            <person name="Gavelis G."/>
            <person name="Widhalm J.R."/>
            <person name="Wisecaver J.H."/>
        </authorList>
    </citation>
    <scope>NUCLEOTIDE SEQUENCE</scope>
    <source>
        <strain evidence="1">ECLA1</strain>
    </source>
</reference>
<dbReference type="EMBL" id="JAWDGP010003238">
    <property type="protein sequence ID" value="KAK3776221.1"/>
    <property type="molecule type" value="Genomic_DNA"/>
</dbReference>
<name>A0AAE1DMJ0_9GAST</name>
<dbReference type="AlphaFoldDB" id="A0AAE1DMJ0"/>
<dbReference type="Proteomes" id="UP001283361">
    <property type="component" value="Unassembled WGS sequence"/>
</dbReference>
<sequence length="80" mass="9020">MSPPKENQLPDDVISVEFPRLTSPYRHRASGIARRWSVVQGQIRFGTEINLDPLPTEIARQILDPGDTEHRGNQAGMQRA</sequence>
<keyword evidence="2" id="KW-1185">Reference proteome</keyword>
<protein>
    <submittedName>
        <fullName evidence="1">Uncharacterized protein</fullName>
    </submittedName>
</protein>
<accession>A0AAE1DMJ0</accession>
<evidence type="ECO:0000313" key="1">
    <source>
        <dbReference type="EMBL" id="KAK3776221.1"/>
    </source>
</evidence>
<organism evidence="1 2">
    <name type="scientific">Elysia crispata</name>
    <name type="common">lettuce slug</name>
    <dbReference type="NCBI Taxonomy" id="231223"/>
    <lineage>
        <taxon>Eukaryota</taxon>
        <taxon>Metazoa</taxon>
        <taxon>Spiralia</taxon>
        <taxon>Lophotrochozoa</taxon>
        <taxon>Mollusca</taxon>
        <taxon>Gastropoda</taxon>
        <taxon>Heterobranchia</taxon>
        <taxon>Euthyneura</taxon>
        <taxon>Panpulmonata</taxon>
        <taxon>Sacoglossa</taxon>
        <taxon>Placobranchoidea</taxon>
        <taxon>Plakobranchidae</taxon>
        <taxon>Elysia</taxon>
    </lineage>
</organism>